<dbReference type="GO" id="GO:0008081">
    <property type="term" value="F:phosphoric diester hydrolase activity"/>
    <property type="evidence" value="ECO:0007669"/>
    <property type="project" value="InterPro"/>
</dbReference>
<dbReference type="Gene3D" id="3.20.20.190">
    <property type="entry name" value="Phosphatidylinositol (PI) phosphodiesterase"/>
    <property type="match status" value="1"/>
</dbReference>
<comment type="caution">
    <text evidence="1">The sequence shown here is derived from an EMBL/GenBank/DDBJ whole genome shotgun (WGS) entry which is preliminary data.</text>
</comment>
<feature type="non-terminal residue" evidence="1">
    <location>
        <position position="1"/>
    </location>
</feature>
<dbReference type="AlphaFoldDB" id="A0AAD2GUL2"/>
<name>A0AAD2GUL2_9AGAR</name>
<reference evidence="1" key="1">
    <citation type="submission" date="2023-11" db="EMBL/GenBank/DDBJ databases">
        <authorList>
            <person name="De Vega J J."/>
            <person name="De Vega J J."/>
        </authorList>
    </citation>
    <scope>NUCLEOTIDE SEQUENCE</scope>
</reference>
<sequence length="237" mass="26357">CGRMQHPIGCIFSLPRTLLVQSLNDGVRAFDLRVAYNPGNDTIGFWHGTALLGPTSTLQDILFGLYAWLLAHPTETVLVSINYEEGSKTVYDKKFEELLFATLNNDAGKKFWFMPAGKDKFKPQVPPNSGAETTISSKFDAVVSHLNRAIDGVPHQPDVEEGLYITFSSAFADYESESPLTPNIIALGTKSTSGMNERLHSWISERKGVRFGVILMDFYHSEPNLVREIITRNPGFS</sequence>
<dbReference type="PROSITE" id="PS50007">
    <property type="entry name" value="PIPLC_X_DOMAIN"/>
    <property type="match status" value="1"/>
</dbReference>
<organism evidence="1 2">
    <name type="scientific">Mycena citricolor</name>
    <dbReference type="NCBI Taxonomy" id="2018698"/>
    <lineage>
        <taxon>Eukaryota</taxon>
        <taxon>Fungi</taxon>
        <taxon>Dikarya</taxon>
        <taxon>Basidiomycota</taxon>
        <taxon>Agaricomycotina</taxon>
        <taxon>Agaricomycetes</taxon>
        <taxon>Agaricomycetidae</taxon>
        <taxon>Agaricales</taxon>
        <taxon>Marasmiineae</taxon>
        <taxon>Mycenaceae</taxon>
        <taxon>Mycena</taxon>
    </lineage>
</organism>
<proteinExistence type="predicted"/>
<dbReference type="PANTHER" id="PTHR13593">
    <property type="match status" value="1"/>
</dbReference>
<evidence type="ECO:0000313" key="2">
    <source>
        <dbReference type="Proteomes" id="UP001295794"/>
    </source>
</evidence>
<gene>
    <name evidence="1" type="ORF">MYCIT1_LOCUS3123</name>
</gene>
<protein>
    <recommendedName>
        <fullName evidence="3">PLC-like phosphodiesterase</fullName>
    </recommendedName>
</protein>
<accession>A0AAD2GUL2</accession>
<evidence type="ECO:0000313" key="1">
    <source>
        <dbReference type="EMBL" id="CAK5263617.1"/>
    </source>
</evidence>
<keyword evidence="2" id="KW-1185">Reference proteome</keyword>
<dbReference type="PANTHER" id="PTHR13593:SF116">
    <property type="entry name" value="PLC-LIKE PHOSPHODIESTERASE"/>
    <property type="match status" value="1"/>
</dbReference>
<dbReference type="GO" id="GO:0006629">
    <property type="term" value="P:lipid metabolic process"/>
    <property type="evidence" value="ECO:0007669"/>
    <property type="project" value="InterPro"/>
</dbReference>
<dbReference type="InterPro" id="IPR051057">
    <property type="entry name" value="PI-PLC_domain"/>
</dbReference>
<dbReference type="SUPFAM" id="SSF51695">
    <property type="entry name" value="PLC-like phosphodiesterases"/>
    <property type="match status" value="1"/>
</dbReference>
<evidence type="ECO:0008006" key="3">
    <source>
        <dbReference type="Google" id="ProtNLM"/>
    </source>
</evidence>
<dbReference type="Proteomes" id="UP001295794">
    <property type="component" value="Unassembled WGS sequence"/>
</dbReference>
<dbReference type="InterPro" id="IPR017946">
    <property type="entry name" value="PLC-like_Pdiesterase_TIM-brl"/>
</dbReference>
<dbReference type="EMBL" id="CAVNYO010000042">
    <property type="protein sequence ID" value="CAK5263617.1"/>
    <property type="molecule type" value="Genomic_DNA"/>
</dbReference>